<evidence type="ECO:0000313" key="2">
    <source>
        <dbReference type="Proteomes" id="UP001228049"/>
    </source>
</evidence>
<accession>A0AAD9F6Y6</accession>
<reference evidence="1" key="1">
    <citation type="submission" date="2023-04" db="EMBL/GenBank/DDBJ databases">
        <title>Chromosome-level genome of Chaenocephalus aceratus.</title>
        <authorList>
            <person name="Park H."/>
        </authorList>
    </citation>
    <scope>NUCLEOTIDE SEQUENCE</scope>
    <source>
        <strain evidence="1">DE</strain>
        <tissue evidence="1">Muscle</tissue>
    </source>
</reference>
<protein>
    <submittedName>
        <fullName evidence="1">Uncharacterized protein</fullName>
    </submittedName>
</protein>
<organism evidence="1 2">
    <name type="scientific">Dissostichus eleginoides</name>
    <name type="common">Patagonian toothfish</name>
    <name type="synonym">Dissostichus amissus</name>
    <dbReference type="NCBI Taxonomy" id="100907"/>
    <lineage>
        <taxon>Eukaryota</taxon>
        <taxon>Metazoa</taxon>
        <taxon>Chordata</taxon>
        <taxon>Craniata</taxon>
        <taxon>Vertebrata</taxon>
        <taxon>Euteleostomi</taxon>
        <taxon>Actinopterygii</taxon>
        <taxon>Neopterygii</taxon>
        <taxon>Teleostei</taxon>
        <taxon>Neoteleostei</taxon>
        <taxon>Acanthomorphata</taxon>
        <taxon>Eupercaria</taxon>
        <taxon>Perciformes</taxon>
        <taxon>Notothenioidei</taxon>
        <taxon>Nototheniidae</taxon>
        <taxon>Dissostichus</taxon>
    </lineage>
</organism>
<dbReference type="AlphaFoldDB" id="A0AAD9F6Y6"/>
<gene>
    <name evidence="1" type="ORF">KUDE01_010150</name>
</gene>
<name>A0AAD9F6Y6_DISEL</name>
<evidence type="ECO:0000313" key="1">
    <source>
        <dbReference type="EMBL" id="KAK1891322.1"/>
    </source>
</evidence>
<dbReference type="EMBL" id="JASDAP010000015">
    <property type="protein sequence ID" value="KAK1891322.1"/>
    <property type="molecule type" value="Genomic_DNA"/>
</dbReference>
<sequence length="75" mass="8552">MKRARDTKFQDAKVFLTSGPKQRLLSLLFPRLYTLIPGIKSFQCHPGEDFRCSRVSLELNPARYQPVSGVFSGCF</sequence>
<dbReference type="Proteomes" id="UP001228049">
    <property type="component" value="Unassembled WGS sequence"/>
</dbReference>
<keyword evidence="2" id="KW-1185">Reference proteome</keyword>
<proteinExistence type="predicted"/>
<comment type="caution">
    <text evidence="1">The sequence shown here is derived from an EMBL/GenBank/DDBJ whole genome shotgun (WGS) entry which is preliminary data.</text>
</comment>